<keyword evidence="3" id="KW-1185">Reference proteome</keyword>
<dbReference type="Proteomes" id="UP001501295">
    <property type="component" value="Unassembled WGS sequence"/>
</dbReference>
<dbReference type="Pfam" id="PF11361">
    <property type="entry name" value="DUF3159"/>
    <property type="match status" value="1"/>
</dbReference>
<protein>
    <submittedName>
        <fullName evidence="2">DUF3159 domain-containing protein</fullName>
    </submittedName>
</protein>
<proteinExistence type="predicted"/>
<keyword evidence="1" id="KW-0472">Membrane</keyword>
<keyword evidence="1" id="KW-0812">Transmembrane</keyword>
<feature type="transmembrane region" description="Helical" evidence="1">
    <location>
        <begin position="61"/>
        <end position="90"/>
    </location>
</feature>
<dbReference type="RefSeq" id="WP_345373243.1">
    <property type="nucleotide sequence ID" value="NZ_BAABLM010000001.1"/>
</dbReference>
<gene>
    <name evidence="2" type="ORF">GCM10025780_06990</name>
</gene>
<feature type="transmembrane region" description="Helical" evidence="1">
    <location>
        <begin position="128"/>
        <end position="157"/>
    </location>
</feature>
<evidence type="ECO:0000256" key="1">
    <source>
        <dbReference type="SAM" id="Phobius"/>
    </source>
</evidence>
<reference evidence="3" key="1">
    <citation type="journal article" date="2019" name="Int. J. Syst. Evol. Microbiol.">
        <title>The Global Catalogue of Microorganisms (GCM) 10K type strain sequencing project: providing services to taxonomists for standard genome sequencing and annotation.</title>
        <authorList>
            <consortium name="The Broad Institute Genomics Platform"/>
            <consortium name="The Broad Institute Genome Sequencing Center for Infectious Disease"/>
            <person name="Wu L."/>
            <person name="Ma J."/>
        </authorList>
    </citation>
    <scope>NUCLEOTIDE SEQUENCE [LARGE SCALE GENOMIC DNA]</scope>
    <source>
        <strain evidence="3">JCM 18956</strain>
    </source>
</reference>
<accession>A0ABP8VN11</accession>
<sequence length="250" mass="26154">MSDSPGGADETPALSLSDQLRQAALRAGIGKVAPGEVPTGHALLTAIGGVRGLVESILPGLAFLVIYTLTQALLPAVLIPVAVGVVFVVVRLVQRGPVPQAIAGLLGIALSAVLALISGRAVDNFIPGIVINAISIVVLLATLVARWPLIGIVVGLLTNEGAAWRADRAKRRVLTLTTWLWVLLFAIRLAVEVPLFLARDVTLLAASKLVLGVPFYAAMLWVTWLLVRTVYASRAAAENDADPYPGPSST</sequence>
<dbReference type="InterPro" id="IPR016566">
    <property type="entry name" value="UCP010219"/>
</dbReference>
<feature type="transmembrane region" description="Helical" evidence="1">
    <location>
        <begin position="209"/>
        <end position="227"/>
    </location>
</feature>
<keyword evidence="1" id="KW-1133">Transmembrane helix</keyword>
<evidence type="ECO:0000313" key="2">
    <source>
        <dbReference type="EMBL" id="GAA4667416.1"/>
    </source>
</evidence>
<comment type="caution">
    <text evidence="2">The sequence shown here is derived from an EMBL/GenBank/DDBJ whole genome shotgun (WGS) entry which is preliminary data.</text>
</comment>
<name>A0ABP8VN11_9MICO</name>
<organism evidence="2 3">
    <name type="scientific">Frondihabitans cladoniiphilus</name>
    <dbReference type="NCBI Taxonomy" id="715785"/>
    <lineage>
        <taxon>Bacteria</taxon>
        <taxon>Bacillati</taxon>
        <taxon>Actinomycetota</taxon>
        <taxon>Actinomycetes</taxon>
        <taxon>Micrococcales</taxon>
        <taxon>Microbacteriaceae</taxon>
        <taxon>Frondihabitans</taxon>
    </lineage>
</organism>
<feature type="transmembrane region" description="Helical" evidence="1">
    <location>
        <begin position="102"/>
        <end position="122"/>
    </location>
</feature>
<feature type="transmembrane region" description="Helical" evidence="1">
    <location>
        <begin position="178"/>
        <end position="197"/>
    </location>
</feature>
<dbReference type="EMBL" id="BAABLM010000001">
    <property type="protein sequence ID" value="GAA4667416.1"/>
    <property type="molecule type" value="Genomic_DNA"/>
</dbReference>
<evidence type="ECO:0000313" key="3">
    <source>
        <dbReference type="Proteomes" id="UP001501295"/>
    </source>
</evidence>
<dbReference type="PIRSF" id="PIRSF010219">
    <property type="entry name" value="UCP010219"/>
    <property type="match status" value="1"/>
</dbReference>